<organism evidence="4 5">
    <name type="scientific">Argiope bruennichi</name>
    <name type="common">Wasp spider</name>
    <name type="synonym">Aranea bruennichi</name>
    <dbReference type="NCBI Taxonomy" id="94029"/>
    <lineage>
        <taxon>Eukaryota</taxon>
        <taxon>Metazoa</taxon>
        <taxon>Ecdysozoa</taxon>
        <taxon>Arthropoda</taxon>
        <taxon>Chelicerata</taxon>
        <taxon>Arachnida</taxon>
        <taxon>Araneae</taxon>
        <taxon>Araneomorphae</taxon>
        <taxon>Entelegynae</taxon>
        <taxon>Araneoidea</taxon>
        <taxon>Araneidae</taxon>
        <taxon>Argiope</taxon>
    </lineage>
</organism>
<feature type="domain" description="DUF5641" evidence="3">
    <location>
        <begin position="553"/>
        <end position="601"/>
    </location>
</feature>
<dbReference type="AlphaFoldDB" id="A0A8T0F1F3"/>
<dbReference type="InterPro" id="IPR041588">
    <property type="entry name" value="Integrase_H2C2"/>
</dbReference>
<keyword evidence="1" id="KW-0175">Coiled coil</keyword>
<dbReference type="Gene3D" id="3.30.420.10">
    <property type="entry name" value="Ribonuclease H-like superfamily/Ribonuclease H"/>
    <property type="match status" value="1"/>
</dbReference>
<keyword evidence="5" id="KW-1185">Reference proteome</keyword>
<dbReference type="Pfam" id="PF17921">
    <property type="entry name" value="Integrase_H2C2"/>
    <property type="match status" value="1"/>
</dbReference>
<comment type="caution">
    <text evidence="4">The sequence shown here is derived from an EMBL/GenBank/DDBJ whole genome shotgun (WGS) entry which is preliminary data.</text>
</comment>
<evidence type="ECO:0000259" key="2">
    <source>
        <dbReference type="Pfam" id="PF17921"/>
    </source>
</evidence>
<dbReference type="GO" id="GO:0003676">
    <property type="term" value="F:nucleic acid binding"/>
    <property type="evidence" value="ECO:0007669"/>
    <property type="project" value="InterPro"/>
</dbReference>
<protein>
    <recommendedName>
        <fullName evidence="6">Integrase zinc-binding domain-containing protein</fullName>
    </recommendedName>
</protein>
<evidence type="ECO:0008006" key="6">
    <source>
        <dbReference type="Google" id="ProtNLM"/>
    </source>
</evidence>
<evidence type="ECO:0000259" key="3">
    <source>
        <dbReference type="Pfam" id="PF18701"/>
    </source>
</evidence>
<evidence type="ECO:0000256" key="1">
    <source>
        <dbReference type="SAM" id="Coils"/>
    </source>
</evidence>
<dbReference type="InterPro" id="IPR036397">
    <property type="entry name" value="RNaseH_sf"/>
</dbReference>
<reference evidence="4" key="2">
    <citation type="submission" date="2020-06" db="EMBL/GenBank/DDBJ databases">
        <authorList>
            <person name="Sheffer M."/>
        </authorList>
    </citation>
    <scope>NUCLEOTIDE SEQUENCE</scope>
</reference>
<dbReference type="Proteomes" id="UP000807504">
    <property type="component" value="Unassembled WGS sequence"/>
</dbReference>
<dbReference type="PANTHER" id="PTHR47331:SF5">
    <property type="entry name" value="RIBONUCLEASE H"/>
    <property type="match status" value="1"/>
</dbReference>
<dbReference type="InterPro" id="IPR040676">
    <property type="entry name" value="DUF5641"/>
</dbReference>
<gene>
    <name evidence="4" type="ORF">HNY73_010008</name>
</gene>
<name>A0A8T0F1F3_ARGBR</name>
<dbReference type="PANTHER" id="PTHR47331">
    <property type="entry name" value="PHD-TYPE DOMAIN-CONTAINING PROTEIN"/>
    <property type="match status" value="1"/>
</dbReference>
<evidence type="ECO:0000313" key="4">
    <source>
        <dbReference type="EMBL" id="KAF8784312.1"/>
    </source>
</evidence>
<proteinExistence type="predicted"/>
<reference evidence="4" key="1">
    <citation type="journal article" date="2020" name="bioRxiv">
        <title>Chromosome-level reference genome of the European wasp spider Argiope bruennichi: a resource for studies on range expansion and evolutionary adaptation.</title>
        <authorList>
            <person name="Sheffer M.M."/>
            <person name="Hoppe A."/>
            <person name="Krehenwinkel H."/>
            <person name="Uhl G."/>
            <person name="Kuss A.W."/>
            <person name="Jensen L."/>
            <person name="Jensen C."/>
            <person name="Gillespie R.G."/>
            <person name="Hoff K.J."/>
            <person name="Prost S."/>
        </authorList>
    </citation>
    <scope>NUCLEOTIDE SEQUENCE</scope>
</reference>
<accession>A0A8T0F1F3</accession>
<feature type="domain" description="Integrase zinc-binding" evidence="2">
    <location>
        <begin position="310"/>
        <end position="362"/>
    </location>
</feature>
<evidence type="ECO:0000313" key="5">
    <source>
        <dbReference type="Proteomes" id="UP000807504"/>
    </source>
</evidence>
<feature type="coiled-coil region" evidence="1">
    <location>
        <begin position="22"/>
        <end position="56"/>
    </location>
</feature>
<sequence>MDIMEKNKKVRTALRSSATRLIKAIDNNLKEENIDFDSLEENVNLLISKSEELKNIDSIVLNGTALDLYDAELNSSFECSDKITTMIFRANKKLKEKKICVSSLSIEILEASFKLHGWHTNSEILLNLWKDKGIAVDDKSEIIGSEKLTCKVLGIAWNSVEDLLYFDVEKLIEFVTRRTDTKRFILQVIDLENVIDITRYSNLEKFVRVLDWVKKFLKKIKKRGEISNTLTTEELVVAENYLISNEQKLLFKEEYESLKNGKPVDKNSHLSNFVPYLDENNLMRLGGRLEFNDLLPEEKHPIPSCCRKSHALTSLIVLQEHEKIMYGGVAATLTRIKSRYWILKGPQLIKIILKNCVICKKYISRPADQITAPLPRDRINEAHPFSFCGLDFAGPFYVKNFEKKNRNPILSYLLAESQGAKSEIAMFSKVSSDNLFLKFIAKERIVWKNIIQRAAWWRGFYERLIKFVKDNLRKIVGKALLSFQFTLLSELEAVLNLHPLTFVYGENDEPQPLTLAHFLNFRKEPTCPLTFAEVLESGSRASLLIFQHEQSLNYGQIELHVGEAVLVQGDLKNKMLWKLGKIERTIPGRDNNIRGYEVKTEMDF</sequence>
<dbReference type="Pfam" id="PF18701">
    <property type="entry name" value="DUF5641"/>
    <property type="match status" value="1"/>
</dbReference>
<dbReference type="EMBL" id="JABXBU010000030">
    <property type="protein sequence ID" value="KAF8784312.1"/>
    <property type="molecule type" value="Genomic_DNA"/>
</dbReference>